<dbReference type="SUPFAM" id="SSF56112">
    <property type="entry name" value="Protein kinase-like (PK-like)"/>
    <property type="match status" value="1"/>
</dbReference>
<keyword evidence="4" id="KW-0418">Kinase</keyword>
<dbReference type="AlphaFoldDB" id="K9VNZ0"/>
<dbReference type="NCBIfam" id="NF045510">
    <property type="entry name" value="4Cys_prefix_kin"/>
    <property type="match status" value="1"/>
</dbReference>
<dbReference type="PANTHER" id="PTHR23150">
    <property type="entry name" value="SULFATASE MODIFYING FACTOR 1, 2"/>
    <property type="match status" value="1"/>
</dbReference>
<evidence type="ECO:0000259" key="3">
    <source>
        <dbReference type="PROSITE" id="PS50011"/>
    </source>
</evidence>
<keyword evidence="4" id="KW-0808">Transferase</keyword>
<dbReference type="SUPFAM" id="SSF56436">
    <property type="entry name" value="C-type lectin-like"/>
    <property type="match status" value="1"/>
</dbReference>
<keyword evidence="4" id="KW-0723">Serine/threonine-protein kinase</keyword>
<sequence length="572" mass="64559">MICCINPDCPNPQNPDGQTYCISCGLELVPILRNRFRTIELLGQGGFGRTYLAEDIDKLNQRCVVKQLAPNVQGTWAISKAVELFQQEARQLQQLGEHPQIPSLDAYFEDNKYLYLVQQFVDGDNLLTLCQNQGIWQESQVKQLLLELLPVLKFIHEQKIIHRDIKPENIMRRRSDGVLMLIDFGVSKQLSVTVMSRQGTQIGSDGYAPLEQMQGGEAYPASDLFSLGATAFHLLTGVYPFSLWVEHGYSWTANWQQHLKIPIDKELELVLSKLLAKDIQQRYQSAEEVLIDFQRQSTPNFIQTLKRFDFDPVTVEVRGNISSRQRCQAQFYSENLGSGAILDMVAIPGGSFVMGSPTTEAGRSNNEGPQRTVNISPFFMGKYPITQEQWEVVMGNNPSEIKGLKRPVEQVSWNNALEFCQKISQKTGKIYRLPSEAEWEYACRAGTTTPFYFGDTITPDLVNYDVNNPYGGAPKGLYRIQTTDVGSFGPNSFGLYDMHGNVWEWCSDKWHDNYNGAPTDGSSWETGTDNNRVRRGGSWSDNAVNCRSAHRSWSSAGYRDSRFGFRVALVSA</sequence>
<dbReference type="InterPro" id="IPR016187">
    <property type="entry name" value="CTDL_fold"/>
</dbReference>
<feature type="region of interest" description="Disordered" evidence="2">
    <location>
        <begin position="518"/>
        <end position="537"/>
    </location>
</feature>
<reference evidence="4 5" key="1">
    <citation type="submission" date="2012-05" db="EMBL/GenBank/DDBJ databases">
        <title>Finished chromosome of genome of Oscillatoria sp. PCC 7112.</title>
        <authorList>
            <consortium name="US DOE Joint Genome Institute"/>
            <person name="Gugger M."/>
            <person name="Coursin T."/>
            <person name="Rippka R."/>
            <person name="Tandeau De Marsac N."/>
            <person name="Huntemann M."/>
            <person name="Wei C.-L."/>
            <person name="Han J."/>
            <person name="Detter J.C."/>
            <person name="Han C."/>
            <person name="Tapia R."/>
            <person name="Davenport K."/>
            <person name="Daligault H."/>
            <person name="Erkkila T."/>
            <person name="Gu W."/>
            <person name="Munk A.C.C."/>
            <person name="Teshima H."/>
            <person name="Xu Y."/>
            <person name="Chain P."/>
            <person name="Chen A."/>
            <person name="Krypides N."/>
            <person name="Mavromatis K."/>
            <person name="Markowitz V."/>
            <person name="Szeto E."/>
            <person name="Ivanova N."/>
            <person name="Mikhailova N."/>
            <person name="Ovchinnikova G."/>
            <person name="Pagani I."/>
            <person name="Pati A."/>
            <person name="Goodwin L."/>
            <person name="Peters L."/>
            <person name="Pitluck S."/>
            <person name="Woyke T."/>
            <person name="Kerfeld C."/>
        </authorList>
    </citation>
    <scope>NUCLEOTIDE SEQUENCE [LARGE SCALE GENOMIC DNA]</scope>
    <source>
        <strain evidence="4 5">PCC 7112</strain>
    </source>
</reference>
<evidence type="ECO:0000256" key="1">
    <source>
        <dbReference type="PROSITE-ProRule" id="PRU10141"/>
    </source>
</evidence>
<dbReference type="InterPro" id="IPR042095">
    <property type="entry name" value="SUMF_sf"/>
</dbReference>
<dbReference type="CDD" id="cd14014">
    <property type="entry name" value="STKc_PknB_like"/>
    <property type="match status" value="1"/>
</dbReference>
<protein>
    <submittedName>
        <fullName evidence="4">Serine/threonine protein kinase</fullName>
    </submittedName>
</protein>
<dbReference type="Pfam" id="PF03781">
    <property type="entry name" value="FGE-sulfatase"/>
    <property type="match status" value="1"/>
</dbReference>
<dbReference type="OrthoDB" id="569031at2"/>
<dbReference type="GO" id="GO:0004674">
    <property type="term" value="F:protein serine/threonine kinase activity"/>
    <property type="evidence" value="ECO:0007669"/>
    <property type="project" value="UniProtKB-KW"/>
</dbReference>
<dbReference type="InterPro" id="IPR017441">
    <property type="entry name" value="Protein_kinase_ATP_BS"/>
</dbReference>
<evidence type="ECO:0000313" key="5">
    <source>
        <dbReference type="Proteomes" id="UP000010478"/>
    </source>
</evidence>
<name>K9VNZ0_9CYAN</name>
<evidence type="ECO:0000256" key="2">
    <source>
        <dbReference type="SAM" id="MobiDB-lite"/>
    </source>
</evidence>
<feature type="compositionally biased region" description="Polar residues" evidence="2">
    <location>
        <begin position="520"/>
        <end position="530"/>
    </location>
</feature>
<feature type="domain" description="Protein kinase" evidence="3">
    <location>
        <begin position="36"/>
        <end position="301"/>
    </location>
</feature>
<dbReference type="eggNOG" id="COG0515">
    <property type="taxonomic scope" value="Bacteria"/>
</dbReference>
<dbReference type="InterPro" id="IPR011009">
    <property type="entry name" value="Kinase-like_dom_sf"/>
</dbReference>
<dbReference type="InterPro" id="IPR000719">
    <property type="entry name" value="Prot_kinase_dom"/>
</dbReference>
<dbReference type="EMBL" id="CP003614">
    <property type="protein sequence ID" value="AFZ09641.1"/>
    <property type="molecule type" value="Genomic_DNA"/>
</dbReference>
<dbReference type="STRING" id="179408.Osc7112_5405"/>
<evidence type="ECO:0000313" key="4">
    <source>
        <dbReference type="EMBL" id="AFZ09641.1"/>
    </source>
</evidence>
<dbReference type="Gene3D" id="3.90.1580.10">
    <property type="entry name" value="paralog of FGE (formylglycine-generating enzyme)"/>
    <property type="match status" value="1"/>
</dbReference>
<dbReference type="KEGG" id="oni:Osc7112_5405"/>
<dbReference type="HOGENOM" id="CLU_012431_6_1_3"/>
<dbReference type="eggNOG" id="COG1262">
    <property type="taxonomic scope" value="Bacteria"/>
</dbReference>
<dbReference type="Pfam" id="PF00069">
    <property type="entry name" value="Pkinase"/>
    <property type="match status" value="1"/>
</dbReference>
<dbReference type="PROSITE" id="PS00107">
    <property type="entry name" value="PROTEIN_KINASE_ATP"/>
    <property type="match status" value="1"/>
</dbReference>
<dbReference type="PANTHER" id="PTHR23150:SF19">
    <property type="entry name" value="FORMYLGLYCINE-GENERATING ENZYME"/>
    <property type="match status" value="1"/>
</dbReference>
<dbReference type="GO" id="GO:0120147">
    <property type="term" value="F:formylglycine-generating oxidase activity"/>
    <property type="evidence" value="ECO:0007669"/>
    <property type="project" value="TreeGrafter"/>
</dbReference>
<proteinExistence type="predicted"/>
<dbReference type="Gene3D" id="1.10.510.10">
    <property type="entry name" value="Transferase(Phosphotransferase) domain 1"/>
    <property type="match status" value="1"/>
</dbReference>
<gene>
    <name evidence="4" type="ORF">Osc7112_5405</name>
</gene>
<dbReference type="InterPro" id="IPR005532">
    <property type="entry name" value="SUMF_dom"/>
</dbReference>
<keyword evidence="5" id="KW-1185">Reference proteome</keyword>
<dbReference type="Proteomes" id="UP000010478">
    <property type="component" value="Chromosome"/>
</dbReference>
<dbReference type="GO" id="GO:0005524">
    <property type="term" value="F:ATP binding"/>
    <property type="evidence" value="ECO:0007669"/>
    <property type="project" value="UniProtKB-UniRule"/>
</dbReference>
<dbReference type="RefSeq" id="WP_015178849.1">
    <property type="nucleotide sequence ID" value="NC_019729.1"/>
</dbReference>
<organism evidence="4 5">
    <name type="scientific">Phormidium nigroviride PCC 7112</name>
    <dbReference type="NCBI Taxonomy" id="179408"/>
    <lineage>
        <taxon>Bacteria</taxon>
        <taxon>Bacillati</taxon>
        <taxon>Cyanobacteriota</taxon>
        <taxon>Cyanophyceae</taxon>
        <taxon>Oscillatoriophycideae</taxon>
        <taxon>Oscillatoriales</taxon>
        <taxon>Oscillatoriaceae</taxon>
        <taxon>Phormidium</taxon>
    </lineage>
</organism>
<dbReference type="SMART" id="SM00220">
    <property type="entry name" value="S_TKc"/>
    <property type="match status" value="1"/>
</dbReference>
<dbReference type="InterPro" id="IPR051043">
    <property type="entry name" value="Sulfatase_Mod_Factor_Kinase"/>
</dbReference>
<feature type="binding site" evidence="1">
    <location>
        <position position="66"/>
    </location>
    <ligand>
        <name>ATP</name>
        <dbReference type="ChEBI" id="CHEBI:30616"/>
    </ligand>
</feature>
<keyword evidence="1" id="KW-0067">ATP-binding</keyword>
<dbReference type="PROSITE" id="PS50011">
    <property type="entry name" value="PROTEIN_KINASE_DOM"/>
    <property type="match status" value="1"/>
</dbReference>
<keyword evidence="1" id="KW-0547">Nucleotide-binding</keyword>
<accession>K9VNZ0</accession>